<dbReference type="SMART" id="SM01219">
    <property type="entry name" value="Frataxin_Cyay"/>
    <property type="match status" value="1"/>
</dbReference>
<dbReference type="EMBL" id="JAEHOD010000104">
    <property type="protein sequence ID" value="KAG2426860.1"/>
    <property type="molecule type" value="Genomic_DNA"/>
</dbReference>
<dbReference type="PRINTS" id="PR00904">
    <property type="entry name" value="FRATAXIN"/>
</dbReference>
<dbReference type="Gene3D" id="3.30.920.10">
    <property type="entry name" value="Frataxin/CyaY"/>
    <property type="match status" value="1"/>
</dbReference>
<keyword evidence="4" id="KW-0409">Iron storage</keyword>
<keyword evidence="10" id="KW-0406">Ion transport</keyword>
<dbReference type="Proteomes" id="UP000613740">
    <property type="component" value="Unassembled WGS sequence"/>
</dbReference>
<evidence type="ECO:0000256" key="12">
    <source>
        <dbReference type="ARBA" id="ARBA00047990"/>
    </source>
</evidence>
<dbReference type="GO" id="GO:0006826">
    <property type="term" value="P:iron ion transport"/>
    <property type="evidence" value="ECO:0007669"/>
    <property type="project" value="UniProtKB-KW"/>
</dbReference>
<evidence type="ECO:0000256" key="5">
    <source>
        <dbReference type="ARBA" id="ARBA00022448"/>
    </source>
</evidence>
<reference evidence="14" key="1">
    <citation type="journal article" date="2020" name="bioRxiv">
        <title>Comparative genomics of Chlamydomonas.</title>
        <authorList>
            <person name="Craig R.J."/>
            <person name="Hasan A.R."/>
            <person name="Ness R.W."/>
            <person name="Keightley P.D."/>
        </authorList>
    </citation>
    <scope>NUCLEOTIDE SEQUENCE</scope>
    <source>
        <strain evidence="14">CCAP 11/173</strain>
    </source>
</reference>
<feature type="compositionally biased region" description="Acidic residues" evidence="13">
    <location>
        <begin position="558"/>
        <end position="567"/>
    </location>
</feature>
<comment type="catalytic activity">
    <reaction evidence="12">
        <text>4 Fe(2+) + O2 + 4 H(+) = 4 Fe(3+) + 2 H2O</text>
        <dbReference type="Rhea" id="RHEA:11148"/>
        <dbReference type="ChEBI" id="CHEBI:15377"/>
        <dbReference type="ChEBI" id="CHEBI:15378"/>
        <dbReference type="ChEBI" id="CHEBI:15379"/>
        <dbReference type="ChEBI" id="CHEBI:29033"/>
        <dbReference type="ChEBI" id="CHEBI:29034"/>
        <dbReference type="EC" id="1.16.3.1"/>
    </reaction>
</comment>
<evidence type="ECO:0000256" key="3">
    <source>
        <dbReference type="ARBA" id="ARBA00013107"/>
    </source>
</evidence>
<dbReference type="OrthoDB" id="1897642at2759"/>
<evidence type="ECO:0000256" key="6">
    <source>
        <dbReference type="ARBA" id="ARBA00022496"/>
    </source>
</evidence>
<evidence type="ECO:0000256" key="1">
    <source>
        <dbReference type="ARBA" id="ARBA00004173"/>
    </source>
</evidence>
<dbReference type="InterPro" id="IPR020895">
    <property type="entry name" value="Frataxin_CS"/>
</dbReference>
<dbReference type="InterPro" id="IPR002908">
    <property type="entry name" value="Frataxin/CyaY"/>
</dbReference>
<dbReference type="GO" id="GO:0005739">
    <property type="term" value="C:mitochondrion"/>
    <property type="evidence" value="ECO:0007669"/>
    <property type="project" value="UniProtKB-SubCell"/>
</dbReference>
<evidence type="ECO:0000256" key="13">
    <source>
        <dbReference type="SAM" id="MobiDB-lite"/>
    </source>
</evidence>
<dbReference type="GO" id="GO:0034986">
    <property type="term" value="F:iron chaperone activity"/>
    <property type="evidence" value="ECO:0007669"/>
    <property type="project" value="TreeGrafter"/>
</dbReference>
<keyword evidence="11" id="KW-0496">Mitochondrion</keyword>
<dbReference type="Pfam" id="PF01491">
    <property type="entry name" value="Frataxin_Cyay"/>
    <property type="match status" value="1"/>
</dbReference>
<feature type="region of interest" description="Disordered" evidence="13">
    <location>
        <begin position="550"/>
        <end position="591"/>
    </location>
</feature>
<keyword evidence="6" id="KW-0410">Iron transport</keyword>
<dbReference type="GO" id="GO:0008199">
    <property type="term" value="F:ferric iron binding"/>
    <property type="evidence" value="ECO:0007669"/>
    <property type="project" value="InterPro"/>
</dbReference>
<evidence type="ECO:0000313" key="14">
    <source>
        <dbReference type="EMBL" id="KAG2426860.1"/>
    </source>
</evidence>
<dbReference type="InterPro" id="IPR017789">
    <property type="entry name" value="Frataxin"/>
</dbReference>
<dbReference type="GO" id="GO:0008198">
    <property type="term" value="F:ferrous iron binding"/>
    <property type="evidence" value="ECO:0007669"/>
    <property type="project" value="TreeGrafter"/>
</dbReference>
<evidence type="ECO:0000256" key="2">
    <source>
        <dbReference type="ARBA" id="ARBA00008183"/>
    </source>
</evidence>
<comment type="similarity">
    <text evidence="2">Belongs to the frataxin family.</text>
</comment>
<evidence type="ECO:0000256" key="10">
    <source>
        <dbReference type="ARBA" id="ARBA00023065"/>
    </source>
</evidence>
<accession>A0A835SUI7</accession>
<keyword evidence="8" id="KW-0560">Oxidoreductase</keyword>
<evidence type="ECO:0000256" key="11">
    <source>
        <dbReference type="ARBA" id="ARBA00023128"/>
    </source>
</evidence>
<dbReference type="PANTHER" id="PTHR16821:SF2">
    <property type="entry name" value="FRATAXIN, MITOCHONDRIAL"/>
    <property type="match status" value="1"/>
</dbReference>
<keyword evidence="5" id="KW-0813">Transport</keyword>
<dbReference type="AlphaFoldDB" id="A0A835SUI7"/>
<dbReference type="SUPFAM" id="SSF55387">
    <property type="entry name" value="Frataxin/Nqo15-like"/>
    <property type="match status" value="1"/>
</dbReference>
<sequence>MVGIAMMPALGVLQPHQLNAARGFSEDLRVVTSSLTENEYHRVADETMEHMVEKLEAYVEESDVDGGDVEYSQGVLTVKLGDKGTFVVNKQTPNRQIWLSSPVSGPFRFDYEGGRWRYSRDHRDLLLQLQQEIGGLLDRWASEPGASGGGSNGAAAVPASPPLPELRVSLGSEEEVPAARAAIQFAYTGRVEVDSIREALQVRQQAAYLQIEGCAEACLAAVGHLLVAGGDSGSSSGSRSGSGSGSSKPAVLELYCCRQLWPDADEEPAFAAMLKESKPRLVAHFGDALAVLNNEQLYQQMRALPAEGLEALLESNDFGTDSESSVVLVLAEWMEANYNNTNADTRRRLCGLLRLTQCSRAYLCWVLPALAADHERSPDTPAGWFPAKPAEVVCLSTYSTATEKERKAMADMGSSTVFGGVSCWPPGWANTKARRQCLSSNRSFRFSIRQQELEATFRESDRVYPAFDNARASSVFVQGLQLSPYVSWTDRSGPADFFIEFDLPDAIYGQPTPKAGNPRVSAALAGLFGQTTRADCGVVFVLERKSAAAAPAGASTDSDSESEAAPEELDRWASEPGASGGGSNGAAAAAVPATPPLPELRVSLGSEEEVPAARAAIQFAYTGRVEAGSIREALQVRQQAAYLQIEGCAEACLASVGHLLVAGGDIGSSSGSGSSKPAVLELYCCRQLWPDADEEPAFAAVLKESKPRLVAHFGDALAVLNNEQLYQQMRALPMEGLEALLESNDFGTDSESSVVLVLAEWMDKNYCSTDADTRRRLCGLVRLAQCSRTFISWILPILAADHERSPCEPKGWLPLSPAASNTLRNYSTATEVERKIMNGMAPAKLFAAPQHLPSAWFDTTSRRQCLPFWGRSFYFSVCLSGLTRLQLQEELELDLHGTRLGCLFAHGLQWSLELQWEEGSSAAGLFIYPQLPAGLRLGSWSMVADLSHTGVAVFPGLRVSIRRTGLSQNAWQGAFDESDCVRFASGLGWPSCMQLQTGWRSDGVGVAAQWADWLVAGKLTGSVTLLRRP</sequence>
<keyword evidence="9" id="KW-0408">Iron</keyword>
<dbReference type="GO" id="GO:0051537">
    <property type="term" value="F:2 iron, 2 sulfur cluster binding"/>
    <property type="evidence" value="ECO:0007669"/>
    <property type="project" value="TreeGrafter"/>
</dbReference>
<organism evidence="14 15">
    <name type="scientific">Chlamydomonas schloesseri</name>
    <dbReference type="NCBI Taxonomy" id="2026947"/>
    <lineage>
        <taxon>Eukaryota</taxon>
        <taxon>Viridiplantae</taxon>
        <taxon>Chlorophyta</taxon>
        <taxon>core chlorophytes</taxon>
        <taxon>Chlorophyceae</taxon>
        <taxon>CS clade</taxon>
        <taxon>Chlamydomonadales</taxon>
        <taxon>Chlamydomonadaceae</taxon>
        <taxon>Chlamydomonas</taxon>
    </lineage>
</organism>
<dbReference type="PROSITE" id="PS50810">
    <property type="entry name" value="FRATAXIN_2"/>
    <property type="match status" value="1"/>
</dbReference>
<evidence type="ECO:0000313" key="15">
    <source>
        <dbReference type="Proteomes" id="UP000613740"/>
    </source>
</evidence>
<keyword evidence="15" id="KW-1185">Reference proteome</keyword>
<dbReference type="NCBIfam" id="TIGR03421">
    <property type="entry name" value="FeS_CyaY"/>
    <property type="match status" value="1"/>
</dbReference>
<dbReference type="PANTHER" id="PTHR16821">
    <property type="entry name" value="FRATAXIN"/>
    <property type="match status" value="1"/>
</dbReference>
<name>A0A835SUI7_9CHLO</name>
<dbReference type="PROSITE" id="PS01344">
    <property type="entry name" value="FRATAXIN_1"/>
    <property type="match status" value="1"/>
</dbReference>
<keyword evidence="7" id="KW-0809">Transit peptide</keyword>
<dbReference type="NCBIfam" id="TIGR03422">
    <property type="entry name" value="mito_frataxin"/>
    <property type="match status" value="1"/>
</dbReference>
<dbReference type="GO" id="GO:0016226">
    <property type="term" value="P:iron-sulfur cluster assembly"/>
    <property type="evidence" value="ECO:0007669"/>
    <property type="project" value="InterPro"/>
</dbReference>
<dbReference type="EC" id="1.16.3.1" evidence="3"/>
<dbReference type="InterPro" id="IPR036524">
    <property type="entry name" value="Frataxin/CyaY_sf"/>
</dbReference>
<comment type="subcellular location">
    <subcellularLocation>
        <location evidence="1">Mitochondrion</location>
    </subcellularLocation>
</comment>
<evidence type="ECO:0000256" key="7">
    <source>
        <dbReference type="ARBA" id="ARBA00022946"/>
    </source>
</evidence>
<protein>
    <recommendedName>
        <fullName evidence="3">ferroxidase</fullName>
        <ecNumber evidence="3">1.16.3.1</ecNumber>
    </recommendedName>
</protein>
<comment type="caution">
    <text evidence="14">The sequence shown here is derived from an EMBL/GenBank/DDBJ whole genome shotgun (WGS) entry which is preliminary data.</text>
</comment>
<dbReference type="GO" id="GO:0004322">
    <property type="term" value="F:ferroxidase activity"/>
    <property type="evidence" value="ECO:0007669"/>
    <property type="project" value="UniProtKB-EC"/>
</dbReference>
<proteinExistence type="inferred from homology"/>
<evidence type="ECO:0000256" key="9">
    <source>
        <dbReference type="ARBA" id="ARBA00023004"/>
    </source>
</evidence>
<dbReference type="CDD" id="cd00503">
    <property type="entry name" value="Frataxin"/>
    <property type="match status" value="1"/>
</dbReference>
<evidence type="ECO:0000256" key="4">
    <source>
        <dbReference type="ARBA" id="ARBA00022434"/>
    </source>
</evidence>
<evidence type="ECO:0000256" key="8">
    <source>
        <dbReference type="ARBA" id="ARBA00023002"/>
    </source>
</evidence>
<dbReference type="GO" id="GO:0006879">
    <property type="term" value="P:intracellular iron ion homeostasis"/>
    <property type="evidence" value="ECO:0007669"/>
    <property type="project" value="UniProtKB-KW"/>
</dbReference>
<gene>
    <name evidence="14" type="ORF">HYH02_014713</name>
</gene>